<reference evidence="1" key="1">
    <citation type="submission" date="2013-12" db="EMBL/GenBank/DDBJ databases">
        <authorList>
            <person name="Aslett M."/>
        </authorList>
    </citation>
    <scope>NUCLEOTIDE SEQUENCE [LARGE SCALE GENOMIC DNA]</scope>
    <source>
        <strain evidence="1">Lindley</strain>
    </source>
</reference>
<sequence length="92" mass="10819">MDRLRNCVPNHFNALLLNQPSIHKARTFFVGFCIGRHTPNAVTFPIDDEIFLNYVKALDCTVRRDFFGIALCQVTPQFKRIYEKVKRSRFKL</sequence>
<dbReference type="AlphaFoldDB" id="A0A183CDS6"/>
<organism evidence="1 2">
    <name type="scientific">Globodera pallida</name>
    <name type="common">Potato cyst nematode worm</name>
    <name type="synonym">Heterodera pallida</name>
    <dbReference type="NCBI Taxonomy" id="36090"/>
    <lineage>
        <taxon>Eukaryota</taxon>
        <taxon>Metazoa</taxon>
        <taxon>Ecdysozoa</taxon>
        <taxon>Nematoda</taxon>
        <taxon>Chromadorea</taxon>
        <taxon>Rhabditida</taxon>
        <taxon>Tylenchina</taxon>
        <taxon>Tylenchomorpha</taxon>
        <taxon>Tylenchoidea</taxon>
        <taxon>Heteroderidae</taxon>
        <taxon>Heteroderinae</taxon>
        <taxon>Globodera</taxon>
    </lineage>
</organism>
<evidence type="ECO:0000313" key="1">
    <source>
        <dbReference type="Proteomes" id="UP000050741"/>
    </source>
</evidence>
<dbReference type="WBParaSite" id="GPLIN_001103000">
    <property type="protein sequence ID" value="GPLIN_001103000"/>
    <property type="gene ID" value="GPLIN_001103000"/>
</dbReference>
<accession>A0A183CDS6</accession>
<keyword evidence="1" id="KW-1185">Reference proteome</keyword>
<evidence type="ECO:0000313" key="2">
    <source>
        <dbReference type="WBParaSite" id="GPLIN_001103000"/>
    </source>
</evidence>
<proteinExistence type="predicted"/>
<dbReference type="Proteomes" id="UP000050741">
    <property type="component" value="Unassembled WGS sequence"/>
</dbReference>
<protein>
    <submittedName>
        <fullName evidence="2">Uncharacterized protein</fullName>
    </submittedName>
</protein>
<reference evidence="1" key="2">
    <citation type="submission" date="2014-05" db="EMBL/GenBank/DDBJ databases">
        <title>The genome and life-stage specific transcriptomes of Globodera pallida elucidate key aspects of plant parasitism by a cyst nematode.</title>
        <authorList>
            <person name="Cotton J.A."/>
            <person name="Lilley C.J."/>
            <person name="Jones L.M."/>
            <person name="Kikuchi T."/>
            <person name="Reid A.J."/>
            <person name="Thorpe P."/>
            <person name="Tsai I.J."/>
            <person name="Beasley H."/>
            <person name="Blok V."/>
            <person name="Cock P.J.A."/>
            <person name="Van den Akker S.E."/>
            <person name="Holroyd N."/>
            <person name="Hunt M."/>
            <person name="Mantelin S."/>
            <person name="Naghra H."/>
            <person name="Pain A."/>
            <person name="Palomares-Rius J.E."/>
            <person name="Zarowiecki M."/>
            <person name="Berriman M."/>
            <person name="Jones J.T."/>
            <person name="Urwin P.E."/>
        </authorList>
    </citation>
    <scope>NUCLEOTIDE SEQUENCE [LARGE SCALE GENOMIC DNA]</scope>
    <source>
        <strain evidence="1">Lindley</strain>
    </source>
</reference>
<reference evidence="2" key="3">
    <citation type="submission" date="2016-06" db="UniProtKB">
        <authorList>
            <consortium name="WormBaseParasite"/>
        </authorList>
    </citation>
    <scope>IDENTIFICATION</scope>
</reference>
<name>A0A183CDS6_GLOPA</name>